<comment type="caution">
    <text evidence="8">The sequence shown here is derived from an EMBL/GenBank/DDBJ whole genome shotgun (WGS) entry which is preliminary data.</text>
</comment>
<feature type="transmembrane region" description="Helical" evidence="7">
    <location>
        <begin position="497"/>
        <end position="517"/>
    </location>
</feature>
<keyword evidence="6 7" id="KW-0472">Membrane</keyword>
<name>A0A4R9AP54_9MICO</name>
<feature type="transmembrane region" description="Helical" evidence="7">
    <location>
        <begin position="443"/>
        <end position="465"/>
    </location>
</feature>
<keyword evidence="3" id="KW-1003">Cell membrane</keyword>
<evidence type="ECO:0000313" key="9">
    <source>
        <dbReference type="Proteomes" id="UP000298154"/>
    </source>
</evidence>
<feature type="transmembrane region" description="Helical" evidence="7">
    <location>
        <begin position="145"/>
        <end position="167"/>
    </location>
</feature>
<evidence type="ECO:0000256" key="5">
    <source>
        <dbReference type="ARBA" id="ARBA00022989"/>
    </source>
</evidence>
<reference evidence="8 9" key="1">
    <citation type="submission" date="2019-03" db="EMBL/GenBank/DDBJ databases">
        <title>Genomics of glacier-inhabiting Cryobacterium strains.</title>
        <authorList>
            <person name="Liu Q."/>
            <person name="Xin Y.-H."/>
        </authorList>
    </citation>
    <scope>NUCLEOTIDE SEQUENCE [LARGE SCALE GENOMIC DNA]</scope>
    <source>
        <strain evidence="8 9">Sr36</strain>
    </source>
</reference>
<protein>
    <recommendedName>
        <fullName evidence="10">Lipopolysaccharide biosynthesis protein</fullName>
    </recommendedName>
</protein>
<keyword evidence="4 7" id="KW-0812">Transmembrane</keyword>
<accession>A0A4R9AP54</accession>
<sequence>MESRHNRCSRPRGWPVREPAYGDNVASDAPDDIHRRPLSHGVSWSFGNTLVTKIAGMMITIFVVRIVSPYDFGVFAVALVVYVIVSALCELGLSSCIARRDVELADAASVVTALSMMSSFTLATAMFFASAPIAAALGAPEAQTAIQILAIPILLSSFTAVSSAILVRDFRQGRLFAATAIAFIPSNAVLIILALHGDGALAFAWSRVVGVVISGAVVIASTRPWYGPRWNSAQAAKVLKFGVPLAGANFLNYMLLNADAAFIAALAGPALLGIYTLAFSVASWSTSILGGTINSVAMPAFSALRRDPEQLREALLRWSRVVALAALPVSALTVALSAEIVEVLYGAKWSPAAPVLAILAVYGGIFVLTLLLSNLLVGIGRTGRVFLIQAVWLLALLPAIAAGVAVLGVRGAAIAHVVVIVVVVIPMYMWALGPVLDSVPRILGKAVGAPLLAATLAAGTAYLAMASFEGHLLRLAVGGTTGLAVYLVAALPMMRSYLPAGILARLSLYLAFHSWVLRGLQGKWAKS</sequence>
<comment type="subcellular location">
    <subcellularLocation>
        <location evidence="1">Cell membrane</location>
        <topology evidence="1">Multi-pass membrane protein</topology>
    </subcellularLocation>
</comment>
<feature type="transmembrane region" description="Helical" evidence="7">
    <location>
        <begin position="262"/>
        <end position="284"/>
    </location>
</feature>
<dbReference type="InterPro" id="IPR050833">
    <property type="entry name" value="Poly_Biosynth_Transport"/>
</dbReference>
<feature type="transmembrane region" description="Helical" evidence="7">
    <location>
        <begin position="202"/>
        <end position="226"/>
    </location>
</feature>
<keyword evidence="9" id="KW-1185">Reference proteome</keyword>
<comment type="similarity">
    <text evidence="2">Belongs to the polysaccharide synthase family.</text>
</comment>
<evidence type="ECO:0000256" key="7">
    <source>
        <dbReference type="SAM" id="Phobius"/>
    </source>
</evidence>
<feature type="transmembrane region" description="Helical" evidence="7">
    <location>
        <begin position="413"/>
        <end position="431"/>
    </location>
</feature>
<evidence type="ECO:0000256" key="4">
    <source>
        <dbReference type="ARBA" id="ARBA00022692"/>
    </source>
</evidence>
<feature type="transmembrane region" description="Helical" evidence="7">
    <location>
        <begin position="471"/>
        <end position="490"/>
    </location>
</feature>
<evidence type="ECO:0000256" key="2">
    <source>
        <dbReference type="ARBA" id="ARBA00007430"/>
    </source>
</evidence>
<organism evidence="8 9">
    <name type="scientific">Cryobacterium ruanii</name>
    <dbReference type="NCBI Taxonomy" id="1259197"/>
    <lineage>
        <taxon>Bacteria</taxon>
        <taxon>Bacillati</taxon>
        <taxon>Actinomycetota</taxon>
        <taxon>Actinomycetes</taxon>
        <taxon>Micrococcales</taxon>
        <taxon>Microbacteriaceae</taxon>
        <taxon>Cryobacterium</taxon>
    </lineage>
</organism>
<dbReference type="GO" id="GO:0005886">
    <property type="term" value="C:plasma membrane"/>
    <property type="evidence" value="ECO:0007669"/>
    <property type="project" value="UniProtKB-SubCell"/>
</dbReference>
<dbReference type="Proteomes" id="UP000298154">
    <property type="component" value="Unassembled WGS sequence"/>
</dbReference>
<dbReference type="Pfam" id="PF13440">
    <property type="entry name" value="Polysacc_synt_3"/>
    <property type="match status" value="1"/>
</dbReference>
<feature type="transmembrane region" description="Helical" evidence="7">
    <location>
        <begin position="72"/>
        <end position="93"/>
    </location>
</feature>
<feature type="transmembrane region" description="Helical" evidence="7">
    <location>
        <begin position="174"/>
        <end position="196"/>
    </location>
</feature>
<evidence type="ECO:0000313" key="8">
    <source>
        <dbReference type="EMBL" id="TFD66799.1"/>
    </source>
</evidence>
<gene>
    <name evidence="8" type="ORF">E3T47_06410</name>
</gene>
<evidence type="ECO:0008006" key="10">
    <source>
        <dbReference type="Google" id="ProtNLM"/>
    </source>
</evidence>
<feature type="transmembrane region" description="Helical" evidence="7">
    <location>
        <begin position="44"/>
        <end position="66"/>
    </location>
</feature>
<dbReference type="PANTHER" id="PTHR30250:SF10">
    <property type="entry name" value="LIPOPOLYSACCHARIDE BIOSYNTHESIS PROTEIN WZXC"/>
    <property type="match status" value="1"/>
</dbReference>
<feature type="transmembrane region" description="Helical" evidence="7">
    <location>
        <begin position="385"/>
        <end position="407"/>
    </location>
</feature>
<feature type="transmembrane region" description="Helical" evidence="7">
    <location>
        <begin position="114"/>
        <end position="139"/>
    </location>
</feature>
<dbReference type="AlphaFoldDB" id="A0A4R9AP54"/>
<proteinExistence type="inferred from homology"/>
<feature type="transmembrane region" description="Helical" evidence="7">
    <location>
        <begin position="353"/>
        <end position="373"/>
    </location>
</feature>
<evidence type="ECO:0000256" key="3">
    <source>
        <dbReference type="ARBA" id="ARBA00022475"/>
    </source>
</evidence>
<feature type="transmembrane region" description="Helical" evidence="7">
    <location>
        <begin position="321"/>
        <end position="341"/>
    </location>
</feature>
<keyword evidence="5 7" id="KW-1133">Transmembrane helix</keyword>
<dbReference type="EMBL" id="SOHK01000009">
    <property type="protein sequence ID" value="TFD66799.1"/>
    <property type="molecule type" value="Genomic_DNA"/>
</dbReference>
<evidence type="ECO:0000256" key="1">
    <source>
        <dbReference type="ARBA" id="ARBA00004651"/>
    </source>
</evidence>
<dbReference type="OrthoDB" id="9770347at2"/>
<evidence type="ECO:0000256" key="6">
    <source>
        <dbReference type="ARBA" id="ARBA00023136"/>
    </source>
</evidence>
<dbReference type="PANTHER" id="PTHR30250">
    <property type="entry name" value="PST FAMILY PREDICTED COLANIC ACID TRANSPORTER"/>
    <property type="match status" value="1"/>
</dbReference>